<evidence type="ECO:0000313" key="3">
    <source>
        <dbReference type="Proteomes" id="UP000030752"/>
    </source>
</evidence>
<reference evidence="2 3" key="1">
    <citation type="submission" date="2013-03" db="EMBL/GenBank/DDBJ databases">
        <title>The Genome Sequence of Phialophora europaea CBS 101466.</title>
        <authorList>
            <consortium name="The Broad Institute Genomics Platform"/>
            <person name="Cuomo C."/>
            <person name="de Hoog S."/>
            <person name="Gorbushina A."/>
            <person name="Walker B."/>
            <person name="Young S.K."/>
            <person name="Zeng Q."/>
            <person name="Gargeya S."/>
            <person name="Fitzgerald M."/>
            <person name="Haas B."/>
            <person name="Abouelleil A."/>
            <person name="Allen A.W."/>
            <person name="Alvarado L."/>
            <person name="Arachchi H.M."/>
            <person name="Berlin A.M."/>
            <person name="Chapman S.B."/>
            <person name="Gainer-Dewar J."/>
            <person name="Goldberg J."/>
            <person name="Griggs A."/>
            <person name="Gujja S."/>
            <person name="Hansen M."/>
            <person name="Howarth C."/>
            <person name="Imamovic A."/>
            <person name="Ireland A."/>
            <person name="Larimer J."/>
            <person name="McCowan C."/>
            <person name="Murphy C."/>
            <person name="Pearson M."/>
            <person name="Poon T.W."/>
            <person name="Priest M."/>
            <person name="Roberts A."/>
            <person name="Saif S."/>
            <person name="Shea T."/>
            <person name="Sisk P."/>
            <person name="Sykes S."/>
            <person name="Wortman J."/>
            <person name="Nusbaum C."/>
            <person name="Birren B."/>
        </authorList>
    </citation>
    <scope>NUCLEOTIDE SEQUENCE [LARGE SCALE GENOMIC DNA]</scope>
    <source>
        <strain evidence="2 3">CBS 101466</strain>
    </source>
</reference>
<evidence type="ECO:0000313" key="2">
    <source>
        <dbReference type="EMBL" id="ETN38247.1"/>
    </source>
</evidence>
<keyword evidence="3" id="KW-1185">Reference proteome</keyword>
<feature type="domain" description="Heterokaryon incompatibility" evidence="1">
    <location>
        <begin position="60"/>
        <end position="148"/>
    </location>
</feature>
<dbReference type="Pfam" id="PF06985">
    <property type="entry name" value="HET"/>
    <property type="match status" value="1"/>
</dbReference>
<gene>
    <name evidence="2" type="ORF">HMPREF1541_06278</name>
</gene>
<organism evidence="2 3">
    <name type="scientific">Cyphellophora europaea (strain CBS 101466)</name>
    <name type="common">Phialophora europaea</name>
    <dbReference type="NCBI Taxonomy" id="1220924"/>
    <lineage>
        <taxon>Eukaryota</taxon>
        <taxon>Fungi</taxon>
        <taxon>Dikarya</taxon>
        <taxon>Ascomycota</taxon>
        <taxon>Pezizomycotina</taxon>
        <taxon>Eurotiomycetes</taxon>
        <taxon>Chaetothyriomycetidae</taxon>
        <taxon>Chaetothyriales</taxon>
        <taxon>Cyphellophoraceae</taxon>
        <taxon>Cyphellophora</taxon>
    </lineage>
</organism>
<dbReference type="PANTHER" id="PTHR24148:SF73">
    <property type="entry name" value="HET DOMAIN PROTEIN (AFU_ORTHOLOGUE AFUA_8G01020)"/>
    <property type="match status" value="1"/>
</dbReference>
<dbReference type="HOGENOM" id="CLU_509005_0_0_1"/>
<accession>W2RP47</accession>
<dbReference type="OrthoDB" id="2157530at2759"/>
<sequence length="535" mass="60806">MKRFFDDPRLHIARPFTHTPLQHPNTSIRVLNLAASSGGRLRFSMKQLNIADPPEKRPRFKALSYTWGTEKADKAISIDDKLFYIRPNLHAFLDKLNTAPWFNRNDLLWVDAVCIDQKNVKERNQQLRLMSCIYSSAQVVLIWLGELDVWLDPDESTNDETVTGTAGSYIAARPYWSRLWPCQEVILANQVEMIIGNQQHSFEMFENKVYGSRSDAARSLYIWRYLNRGATSKPRLIQAVEVFGHLECSDARDKLLAILSLISEGDTFPIDYNDTIEAVFWKALEHFNGKYGSYRYDDSVAAGLLLKRTFKLSDVPEVPSLHQLSNSRSLKKSAGFETLQKSPNIHQQVSPETQLSGMTNSPTTRHLYPIVINRLADDAVEYFKNFPRIKMCRCTSCRLIADFRTCIISSKPGRNTGYWVFRVPSIDAGILIFASPSRKNGATNVWQCIGFGDIESGSRGKMRLNLWPPPGGKGAASLIDSSDENARLRRDTLESQGSTVMKVGAKVLLDLLRYDRNPTHHGAKWETYENPDFKD</sequence>
<dbReference type="EMBL" id="KB822722">
    <property type="protein sequence ID" value="ETN38247.1"/>
    <property type="molecule type" value="Genomic_DNA"/>
</dbReference>
<dbReference type="STRING" id="1220924.W2RP47"/>
<dbReference type="InterPro" id="IPR052895">
    <property type="entry name" value="HetReg/Transcr_Mod"/>
</dbReference>
<dbReference type="InParanoid" id="W2RP47"/>
<dbReference type="InterPro" id="IPR010730">
    <property type="entry name" value="HET"/>
</dbReference>
<dbReference type="GeneID" id="19973617"/>
<dbReference type="AlphaFoldDB" id="W2RP47"/>
<evidence type="ECO:0000259" key="1">
    <source>
        <dbReference type="Pfam" id="PF06985"/>
    </source>
</evidence>
<dbReference type="PANTHER" id="PTHR24148">
    <property type="entry name" value="ANKYRIN REPEAT DOMAIN-CONTAINING PROTEIN 39 HOMOLOG-RELATED"/>
    <property type="match status" value="1"/>
</dbReference>
<protein>
    <recommendedName>
        <fullName evidence="1">Heterokaryon incompatibility domain-containing protein</fullName>
    </recommendedName>
</protein>
<dbReference type="Proteomes" id="UP000030752">
    <property type="component" value="Unassembled WGS sequence"/>
</dbReference>
<dbReference type="VEuPathDB" id="FungiDB:HMPREF1541_06278"/>
<proteinExistence type="predicted"/>
<dbReference type="RefSeq" id="XP_008718836.1">
    <property type="nucleotide sequence ID" value="XM_008720614.1"/>
</dbReference>
<name>W2RP47_CYPE1</name>